<evidence type="ECO:0000313" key="2">
    <source>
        <dbReference type="EMBL" id="WQQ24679.1"/>
    </source>
</evidence>
<protein>
    <recommendedName>
        <fullName evidence="4">Carboxypeptidase regulatory-like domain-containing protein</fullName>
    </recommendedName>
</protein>
<evidence type="ECO:0000256" key="1">
    <source>
        <dbReference type="SAM" id="SignalP"/>
    </source>
</evidence>
<sequence length="321" mass="34718">MLGFQRLCLAVVLVVVGLGATASPTYAVDTVTVSGVVLGHDGQPVQGATIEVVPDPDTDDCPEADHSQSPAVLATTDAAGRYSFTCTAGFPWVTAILPSGEFAGWRTFQPGVYDDVVFRAYATRGSISGTVYDGHGAPAAGAEMMFVWDVPGAGAYDYFTADDAGRYRIDRLYPGVRYTVYVNVGDWGEEYVFTATEGDLTHDFVAPPAPPVDEVPGGAITGVSGDRRLKVSGWAYDDTAVAKVKVAIRNRATGRWLRLNGSWGRYQRHVVRMTKPGEPRTGWWLTRRLPPGSYGISLVVVDDSGNRNVGPRPWRSIRVRR</sequence>
<keyword evidence="3" id="KW-1185">Reference proteome</keyword>
<reference evidence="3" key="1">
    <citation type="submission" date="2023-12" db="EMBL/GenBank/DDBJ databases">
        <title>Novel species in genus Nocardioides.</title>
        <authorList>
            <person name="Zhou H."/>
        </authorList>
    </citation>
    <scope>NUCLEOTIDE SEQUENCE [LARGE SCALE GENOMIC DNA]</scope>
    <source>
        <strain evidence="3">HM61</strain>
    </source>
</reference>
<dbReference type="Gene3D" id="2.60.40.1120">
    <property type="entry name" value="Carboxypeptidase-like, regulatory domain"/>
    <property type="match status" value="1"/>
</dbReference>
<feature type="chain" id="PRO_5047235599" description="Carboxypeptidase regulatory-like domain-containing protein" evidence="1">
    <location>
        <begin position="28"/>
        <end position="321"/>
    </location>
</feature>
<dbReference type="Proteomes" id="UP001327225">
    <property type="component" value="Chromosome"/>
</dbReference>
<dbReference type="InterPro" id="IPR013784">
    <property type="entry name" value="Carb-bd-like_fold"/>
</dbReference>
<accession>A0ABZ0ZLT1</accession>
<dbReference type="InterPro" id="IPR008969">
    <property type="entry name" value="CarboxyPept-like_regulatory"/>
</dbReference>
<dbReference type="SUPFAM" id="SSF49452">
    <property type="entry name" value="Starch-binding domain-like"/>
    <property type="match status" value="1"/>
</dbReference>
<organism evidence="2 3">
    <name type="scientific">Nocardioides bizhenqiangii</name>
    <dbReference type="NCBI Taxonomy" id="3095076"/>
    <lineage>
        <taxon>Bacteria</taxon>
        <taxon>Bacillati</taxon>
        <taxon>Actinomycetota</taxon>
        <taxon>Actinomycetes</taxon>
        <taxon>Propionibacteriales</taxon>
        <taxon>Nocardioidaceae</taxon>
        <taxon>Nocardioides</taxon>
    </lineage>
</organism>
<name>A0ABZ0ZLT1_9ACTN</name>
<feature type="signal peptide" evidence="1">
    <location>
        <begin position="1"/>
        <end position="27"/>
    </location>
</feature>
<keyword evidence="1" id="KW-0732">Signal</keyword>
<gene>
    <name evidence="2" type="ORF">SHK19_11935</name>
</gene>
<dbReference type="RefSeq" id="WP_322936339.1">
    <property type="nucleotide sequence ID" value="NZ_CP141059.1"/>
</dbReference>
<dbReference type="EMBL" id="CP141059">
    <property type="protein sequence ID" value="WQQ24679.1"/>
    <property type="molecule type" value="Genomic_DNA"/>
</dbReference>
<evidence type="ECO:0008006" key="4">
    <source>
        <dbReference type="Google" id="ProtNLM"/>
    </source>
</evidence>
<dbReference type="SUPFAM" id="SSF49464">
    <property type="entry name" value="Carboxypeptidase regulatory domain-like"/>
    <property type="match status" value="1"/>
</dbReference>
<evidence type="ECO:0000313" key="3">
    <source>
        <dbReference type="Proteomes" id="UP001327225"/>
    </source>
</evidence>
<proteinExistence type="predicted"/>